<sequence length="93" mass="9898">MASCGSVGEASILVSRSCCQRIKKRARIEILARLDSLSPSSLRLGTPDSYQTGVHPAEPTAYQELEAPAEFSLEVDDTTEVDAVGVQGTVLAF</sequence>
<dbReference type="EMBL" id="BX294136">
    <property type="protein sequence ID" value="CAD72376.1"/>
    <property type="molecule type" value="Genomic_DNA"/>
</dbReference>
<gene>
    <name evidence="1" type="ordered locus">RB2011</name>
</gene>
<reference evidence="1 2" key="1">
    <citation type="journal article" date="2003" name="Proc. Natl. Acad. Sci. U.S.A.">
        <title>Complete genome sequence of the marine planctomycete Pirellula sp. strain 1.</title>
        <authorList>
            <person name="Gloeckner F.O."/>
            <person name="Kube M."/>
            <person name="Bauer M."/>
            <person name="Teeling H."/>
            <person name="Lombardot T."/>
            <person name="Ludwig W."/>
            <person name="Gade D."/>
            <person name="Beck A."/>
            <person name="Borzym K."/>
            <person name="Heitmann K."/>
            <person name="Rabus R."/>
            <person name="Schlesner H."/>
            <person name="Amann R."/>
            <person name="Reinhardt R."/>
        </authorList>
    </citation>
    <scope>NUCLEOTIDE SEQUENCE [LARGE SCALE GENOMIC DNA]</scope>
    <source>
        <strain evidence="2">DSM 10527 / NCIMB 13988 / SH1</strain>
    </source>
</reference>
<accession>Q7UWI7</accession>
<proteinExistence type="predicted"/>
<protein>
    <submittedName>
        <fullName evidence="1">Uncharacterized protein</fullName>
    </submittedName>
</protein>
<dbReference type="STRING" id="243090.RB2011"/>
<keyword evidence="2" id="KW-1185">Reference proteome</keyword>
<dbReference type="KEGG" id="rba:RB2011"/>
<dbReference type="HOGENOM" id="CLU_2397593_0_0_0"/>
<dbReference type="Proteomes" id="UP000001025">
    <property type="component" value="Chromosome"/>
</dbReference>
<dbReference type="EnsemblBacteria" id="CAD72376">
    <property type="protein sequence ID" value="CAD72376"/>
    <property type="gene ID" value="RB2011"/>
</dbReference>
<dbReference type="InParanoid" id="Q7UWI7"/>
<organism evidence="1 2">
    <name type="scientific">Rhodopirellula baltica (strain DSM 10527 / NCIMB 13988 / SH1)</name>
    <dbReference type="NCBI Taxonomy" id="243090"/>
    <lineage>
        <taxon>Bacteria</taxon>
        <taxon>Pseudomonadati</taxon>
        <taxon>Planctomycetota</taxon>
        <taxon>Planctomycetia</taxon>
        <taxon>Pirellulales</taxon>
        <taxon>Pirellulaceae</taxon>
        <taxon>Rhodopirellula</taxon>
    </lineage>
</organism>
<evidence type="ECO:0000313" key="1">
    <source>
        <dbReference type="EMBL" id="CAD72376.1"/>
    </source>
</evidence>
<dbReference type="AlphaFoldDB" id="Q7UWI7"/>
<evidence type="ECO:0000313" key="2">
    <source>
        <dbReference type="Proteomes" id="UP000001025"/>
    </source>
</evidence>
<name>Q7UWI7_RHOBA</name>